<protein>
    <submittedName>
        <fullName evidence="1">Putative deoxyribonuclease RhsB</fullName>
    </submittedName>
</protein>
<organism evidence="1 2">
    <name type="scientific">Stenotrophomonas maltophilia</name>
    <name type="common">Pseudomonas maltophilia</name>
    <name type="synonym">Xanthomonas maltophilia</name>
    <dbReference type="NCBI Taxonomy" id="40324"/>
    <lineage>
        <taxon>Bacteria</taxon>
        <taxon>Pseudomonadati</taxon>
        <taxon>Pseudomonadota</taxon>
        <taxon>Gammaproteobacteria</taxon>
        <taxon>Lysobacterales</taxon>
        <taxon>Lysobacteraceae</taxon>
        <taxon>Stenotrophomonas</taxon>
        <taxon>Stenotrophomonas maltophilia group</taxon>
    </lineage>
</organism>
<gene>
    <name evidence="1" type="primary">rhsB_2</name>
    <name evidence="1" type="ORF">GAK31_03404</name>
</gene>
<accession>A0A7V8FDI3</accession>
<comment type="caution">
    <text evidence="1">The sequence shown here is derived from an EMBL/GenBank/DDBJ whole genome shotgun (WGS) entry which is preliminary data.</text>
</comment>
<evidence type="ECO:0000313" key="1">
    <source>
        <dbReference type="EMBL" id="KAF1013255.1"/>
    </source>
</evidence>
<dbReference type="AlphaFoldDB" id="A0A7V8FDI3"/>
<evidence type="ECO:0000313" key="2">
    <source>
        <dbReference type="Proteomes" id="UP000487117"/>
    </source>
</evidence>
<sequence>MRGPYLALGRRTSKLRAELTAGRADRDCLDQLSVVRRRAGGRRTRRTGSPCAYRSSRVPRIRNQRNQQTVWRAYNYAYGRSVLQDEMGGLNIGFPGQYYEAESGLWYNGFRDYDATIGRYVQSDPIGLVGGLNSYAYVGGNPISLTNPLGLAAASGAIGDCLSLIFGQSVSGVNVRNKAVVNNDFVTTRKNSIRLPPTLSVDEFFADQSLVLHEYNHVLQQ</sequence>
<dbReference type="InterPro" id="IPR050708">
    <property type="entry name" value="T6SS_VgrG/RHS"/>
</dbReference>
<reference evidence="2" key="1">
    <citation type="journal article" date="2020" name="MBio">
        <title>Horizontal gene transfer to a defensive symbiont with a reduced genome amongst a multipartite beetle microbiome.</title>
        <authorList>
            <person name="Waterworth S.C."/>
            <person name="Florez L.V."/>
            <person name="Rees E.R."/>
            <person name="Hertweck C."/>
            <person name="Kaltenpoth M."/>
            <person name="Kwan J.C."/>
        </authorList>
    </citation>
    <scope>NUCLEOTIDE SEQUENCE [LARGE SCALE GENOMIC DNA]</scope>
</reference>
<dbReference type="EMBL" id="WNDS01000005">
    <property type="protein sequence ID" value="KAF1013255.1"/>
    <property type="molecule type" value="Genomic_DNA"/>
</dbReference>
<dbReference type="PANTHER" id="PTHR32305:SF15">
    <property type="entry name" value="PROTEIN RHSA-RELATED"/>
    <property type="match status" value="1"/>
</dbReference>
<dbReference type="Proteomes" id="UP000487117">
    <property type="component" value="Unassembled WGS sequence"/>
</dbReference>
<dbReference type="PRINTS" id="PR00394">
    <property type="entry name" value="RHSPROTEIN"/>
</dbReference>
<dbReference type="NCBIfam" id="TIGR03696">
    <property type="entry name" value="Rhs_assc_core"/>
    <property type="match status" value="1"/>
</dbReference>
<proteinExistence type="predicted"/>
<dbReference type="InterPro" id="IPR022385">
    <property type="entry name" value="Rhs_assc_core"/>
</dbReference>
<dbReference type="Gene3D" id="2.180.10.10">
    <property type="entry name" value="RHS repeat-associated core"/>
    <property type="match status" value="1"/>
</dbReference>
<dbReference type="PANTHER" id="PTHR32305">
    <property type="match status" value="1"/>
</dbReference>
<name>A0A7V8FDI3_STEMA</name>